<gene>
    <name evidence="1" type="ORF">QFC20_002745</name>
</gene>
<accession>A0ACC2WGV4</accession>
<evidence type="ECO:0000313" key="1">
    <source>
        <dbReference type="EMBL" id="KAJ9110978.1"/>
    </source>
</evidence>
<evidence type="ECO:0000313" key="2">
    <source>
        <dbReference type="Proteomes" id="UP001230649"/>
    </source>
</evidence>
<protein>
    <submittedName>
        <fullName evidence="1">Uncharacterized protein</fullName>
    </submittedName>
</protein>
<sequence>MSFLSRSANAGSRAASMVQARAFSSTPSARDLARVNLIGRLTRDAEVRKAKNDQDYVTYSVAVSQGYTAPDEQGQRHQNPPNYYQIWAFREASIPGLSALTKGTQVFVEADLAFKQQQLEDGTRAEPKPFFTHRSLHVISKPKPVEPAEES</sequence>
<reference evidence="1" key="1">
    <citation type="submission" date="2023-04" db="EMBL/GenBank/DDBJ databases">
        <title>Draft Genome sequencing of Naganishia species isolated from polar environments using Oxford Nanopore Technology.</title>
        <authorList>
            <person name="Leo P."/>
            <person name="Venkateswaran K."/>
        </authorList>
    </citation>
    <scope>NUCLEOTIDE SEQUENCE</scope>
    <source>
        <strain evidence="1">MNA-CCFEE 5262</strain>
    </source>
</reference>
<keyword evidence="2" id="KW-1185">Reference proteome</keyword>
<organism evidence="1 2">
    <name type="scientific">Naganishia adeliensis</name>
    <dbReference type="NCBI Taxonomy" id="92952"/>
    <lineage>
        <taxon>Eukaryota</taxon>
        <taxon>Fungi</taxon>
        <taxon>Dikarya</taxon>
        <taxon>Basidiomycota</taxon>
        <taxon>Agaricomycotina</taxon>
        <taxon>Tremellomycetes</taxon>
        <taxon>Filobasidiales</taxon>
        <taxon>Filobasidiaceae</taxon>
        <taxon>Naganishia</taxon>
    </lineage>
</organism>
<name>A0ACC2WGV4_9TREE</name>
<comment type="caution">
    <text evidence="1">The sequence shown here is derived from an EMBL/GenBank/DDBJ whole genome shotgun (WGS) entry which is preliminary data.</text>
</comment>
<dbReference type="EMBL" id="JASBWS010000021">
    <property type="protein sequence ID" value="KAJ9110978.1"/>
    <property type="molecule type" value="Genomic_DNA"/>
</dbReference>
<dbReference type="Proteomes" id="UP001230649">
    <property type="component" value="Unassembled WGS sequence"/>
</dbReference>
<proteinExistence type="predicted"/>